<feature type="region of interest" description="Disordered" evidence="6">
    <location>
        <begin position="296"/>
        <end position="402"/>
    </location>
</feature>
<dbReference type="CDD" id="cd12829">
    <property type="entry name" value="Alr1p-like"/>
    <property type="match status" value="1"/>
</dbReference>
<dbReference type="Proteomes" id="UP000256601">
    <property type="component" value="Unassembled WGS sequence"/>
</dbReference>
<dbReference type="GO" id="GO:0010961">
    <property type="term" value="P:intracellular magnesium ion homeostasis"/>
    <property type="evidence" value="ECO:0007669"/>
    <property type="project" value="EnsemblFungi"/>
</dbReference>
<comment type="similarity">
    <text evidence="2">Belongs to the CorA metal ion transporter (MIT) (TC 1.A.35) family.</text>
</comment>
<feature type="compositionally biased region" description="Basic and acidic residues" evidence="6">
    <location>
        <begin position="324"/>
        <end position="337"/>
    </location>
</feature>
<keyword evidence="4 7" id="KW-1133">Transmembrane helix</keyword>
<feature type="region of interest" description="Disordered" evidence="6">
    <location>
        <begin position="156"/>
        <end position="192"/>
    </location>
</feature>
<feature type="compositionally biased region" description="Polar residues" evidence="6">
    <location>
        <begin position="343"/>
        <end position="352"/>
    </location>
</feature>
<evidence type="ECO:0000256" key="5">
    <source>
        <dbReference type="ARBA" id="ARBA00023136"/>
    </source>
</evidence>
<organism evidence="8 10">
    <name type="scientific">Yarrowia lipolytica</name>
    <name type="common">Candida lipolytica</name>
    <dbReference type="NCBI Taxonomy" id="4952"/>
    <lineage>
        <taxon>Eukaryota</taxon>
        <taxon>Fungi</taxon>
        <taxon>Dikarya</taxon>
        <taxon>Ascomycota</taxon>
        <taxon>Saccharomycotina</taxon>
        <taxon>Dipodascomycetes</taxon>
        <taxon>Dipodascales</taxon>
        <taxon>Dipodascales incertae sedis</taxon>
        <taxon>Yarrowia</taxon>
    </lineage>
</organism>
<evidence type="ECO:0000256" key="7">
    <source>
        <dbReference type="SAM" id="Phobius"/>
    </source>
</evidence>
<dbReference type="PANTHER" id="PTHR21535:SF51">
    <property type="entry name" value="MANGANESE RESISTANCE PROTEIN MNR2"/>
    <property type="match status" value="1"/>
</dbReference>
<dbReference type="GeneID" id="2906857"/>
<name>A0A1D8N6K1_YARLL</name>
<dbReference type="RefSeq" id="XP_002143006.1">
    <property type="nucleotide sequence ID" value="XM_002142970.1"/>
</dbReference>
<dbReference type="InterPro" id="IPR002523">
    <property type="entry name" value="MgTranspt_CorA/ZnTranspt_ZntB"/>
</dbReference>
<protein>
    <submittedName>
        <fullName evidence="8">Uncharacterized protein</fullName>
    </submittedName>
</protein>
<dbReference type="FunFam" id="1.20.58.340:FF:000008">
    <property type="entry name" value="CorA family metal ion transporter"/>
    <property type="match status" value="1"/>
</dbReference>
<reference evidence="8 10" key="1">
    <citation type="journal article" date="2016" name="PLoS ONE">
        <title>Sequence Assembly of Yarrowia lipolytica Strain W29/CLIB89 Shows Transposable Element Diversity.</title>
        <authorList>
            <person name="Magnan C."/>
            <person name="Yu J."/>
            <person name="Chang I."/>
            <person name="Jahn E."/>
            <person name="Kanomata Y."/>
            <person name="Wu J."/>
            <person name="Zeller M."/>
            <person name="Oakes M."/>
            <person name="Baldi P."/>
            <person name="Sandmeyer S."/>
        </authorList>
    </citation>
    <scope>NUCLEOTIDE SEQUENCE [LARGE SCALE GENOMIC DNA]</scope>
    <source>
        <strain evidence="8">CLIB89</strain>
        <strain evidence="10">CLIB89(W29)</strain>
    </source>
</reference>
<feature type="compositionally biased region" description="Low complexity" evidence="6">
    <location>
        <begin position="382"/>
        <end position="393"/>
    </location>
</feature>
<keyword evidence="5 7" id="KW-0472">Membrane</keyword>
<dbReference type="Pfam" id="PF01544">
    <property type="entry name" value="CorA"/>
    <property type="match status" value="2"/>
</dbReference>
<comment type="subcellular location">
    <subcellularLocation>
        <location evidence="1">Membrane</location>
        <topology evidence="1">Multi-pass membrane protein</topology>
    </subcellularLocation>
</comment>
<feature type="compositionally biased region" description="Basic and acidic residues" evidence="6">
    <location>
        <begin position="296"/>
        <end position="305"/>
    </location>
</feature>
<feature type="compositionally biased region" description="Polar residues" evidence="6">
    <location>
        <begin position="307"/>
        <end position="319"/>
    </location>
</feature>
<sequence length="774" mass="87145">MPTRRNTFSLPYSGDAPKKLVNPNLAVFHSRRNSNGSSDSQRLLDHRDEGVTTSTPGGISGRKKKLKKMSSQSAINKGTPPKPSSSANQPRESSQLRAEHTNYNSFRRRLSSQQYLRPRRVSDSVVADDDEELSPLMYTDWDNDFDHYDLHSDFEGDSDLNSEPSSRRNSDASSLDDVCMFPPGSEEHHDDKPKVWPELSYLEEFAEQERKEDDETSSIGIVNEVSVSGPLRPKRVVPWKRGIKRQDSGIGTDFQFRFTYFREDLEATIHSQSISGLVKGGQSFADLFPERVEVEGSDKHEKFIPTERNSVPTRASTPTPGDRSGNEGRSSSKDAPRDLVLSKVQSQHTGSSGDRERGNSVGDRGEKTPRDHNGSISGQSSHTTTGPAAHATPEPSDTPFWLDVLNPTEEEMKVLSKAFGIHPLTTEDIFLGETREKVELFRNYYLICFRSFDVLRTKKKGSSISSKASKKRAHKHNRQLKPLNMYIIVFHFGVLTFHFLPTVHPVNVRRRARLLRDYLTVSSDWISYAIIDDITDAFQPMIDSIQEEVDDIENDILKLHAGADSSDDEETEFYTYEDELDRRQRRGFGGIADDLRSLSSMSSTTTTSTIRLKNKGDNLYRIGETRKKVMSLSRLLGNKADVIKGFAKRCNEQWQVAPRSEIGLYLGDIQDHIVTMVQSVNHFEKILARAHSNCLAQVNIDMTKINNDTNDVLGKITVLGTIVLPMNIVTGLWGMNVIVPGQEHKGTVWFWGITASLFFFAIASYWGAKRVYGV</sequence>
<dbReference type="eggNOG" id="ENOG502QPTQ">
    <property type="taxonomic scope" value="Eukaryota"/>
</dbReference>
<feature type="region of interest" description="Disordered" evidence="6">
    <location>
        <begin position="1"/>
        <end position="20"/>
    </location>
</feature>
<feature type="transmembrane region" description="Helical" evidence="7">
    <location>
        <begin position="712"/>
        <end position="736"/>
    </location>
</feature>
<dbReference type="KEGG" id="yli:2906857"/>
<evidence type="ECO:0000313" key="8">
    <source>
        <dbReference type="EMBL" id="AOW01258.1"/>
    </source>
</evidence>
<feature type="compositionally biased region" description="Polar residues" evidence="6">
    <location>
        <begin position="84"/>
        <end position="111"/>
    </location>
</feature>
<dbReference type="Gene3D" id="1.20.58.340">
    <property type="entry name" value="Magnesium transport protein CorA, transmembrane region"/>
    <property type="match status" value="2"/>
</dbReference>
<feature type="region of interest" description="Disordered" evidence="6">
    <location>
        <begin position="29"/>
        <end position="111"/>
    </location>
</feature>
<dbReference type="AlphaFoldDB" id="A0A1D8N6K1"/>
<dbReference type="GO" id="GO:1990816">
    <property type="term" value="C:vacuole-mitochondrion membrane contact site"/>
    <property type="evidence" value="ECO:0007669"/>
    <property type="project" value="EnsemblFungi"/>
</dbReference>
<evidence type="ECO:0000256" key="2">
    <source>
        <dbReference type="ARBA" id="ARBA00009765"/>
    </source>
</evidence>
<dbReference type="OrthoDB" id="29879at2759"/>
<reference evidence="9 11" key="2">
    <citation type="submission" date="2018-07" db="EMBL/GenBank/DDBJ databases">
        <title>Draft Genome Assemblies for Five Robust Yarrowia lipolytica Strains Exhibiting High Lipid Production and Pentose Sugar Utilization and Sugar Alcohol Secretion from Undetoxified Lignocellulosic Biomass Hydrolysates.</title>
        <authorList>
            <consortium name="DOE Joint Genome Institute"/>
            <person name="Walker C."/>
            <person name="Ryu S."/>
            <person name="Na H."/>
            <person name="Zane M."/>
            <person name="LaButti K."/>
            <person name="Lipzen A."/>
            <person name="Haridas S."/>
            <person name="Barry K."/>
            <person name="Grigoriev I.V."/>
            <person name="Quarterman J."/>
            <person name="Slininger P."/>
            <person name="Dien B."/>
            <person name="Trinh C.T."/>
        </authorList>
    </citation>
    <scope>NUCLEOTIDE SEQUENCE [LARGE SCALE GENOMIC DNA]</scope>
    <source>
        <strain evidence="9 11">YB392</strain>
    </source>
</reference>
<evidence type="ECO:0000256" key="6">
    <source>
        <dbReference type="SAM" id="MobiDB-lite"/>
    </source>
</evidence>
<evidence type="ECO:0000256" key="3">
    <source>
        <dbReference type="ARBA" id="ARBA00022692"/>
    </source>
</evidence>
<dbReference type="VEuPathDB" id="FungiDB:YALI1_B07134g"/>
<feature type="compositionally biased region" description="Basic and acidic residues" evidence="6">
    <location>
        <begin position="353"/>
        <end position="373"/>
    </location>
</feature>
<evidence type="ECO:0000313" key="11">
    <source>
        <dbReference type="Proteomes" id="UP000256601"/>
    </source>
</evidence>
<dbReference type="VEuPathDB" id="FungiDB:YALI0_B05148g"/>
<dbReference type="Proteomes" id="UP000182444">
    <property type="component" value="Chromosome 1B"/>
</dbReference>
<keyword evidence="3 7" id="KW-0812">Transmembrane</keyword>
<dbReference type="SUPFAM" id="SSF144083">
    <property type="entry name" value="Magnesium transport protein CorA, transmembrane region"/>
    <property type="match status" value="1"/>
</dbReference>
<evidence type="ECO:0000256" key="1">
    <source>
        <dbReference type="ARBA" id="ARBA00004141"/>
    </source>
</evidence>
<feature type="transmembrane region" description="Helical" evidence="7">
    <location>
        <begin position="748"/>
        <end position="768"/>
    </location>
</feature>
<dbReference type="PANTHER" id="PTHR21535">
    <property type="entry name" value="MAGNESIUM AND COBALT TRANSPORT PROTEIN/MITOCHONDRIAL IMPORT INNER MEMBRANE TRANSLOCASE SUBUNIT TIM8"/>
    <property type="match status" value="1"/>
</dbReference>
<feature type="transmembrane region" description="Helical" evidence="7">
    <location>
        <begin position="483"/>
        <end position="503"/>
    </location>
</feature>
<dbReference type="EMBL" id="KZ858972">
    <property type="protein sequence ID" value="RDW26867.1"/>
    <property type="molecule type" value="Genomic_DNA"/>
</dbReference>
<gene>
    <name evidence="9" type="ORF">B0I71DRAFT_130120</name>
    <name evidence="8" type="ORF">YALI1_B07134g</name>
</gene>
<dbReference type="FunFam" id="3.30.460.20:FF:000011">
    <property type="entry name" value="Manganese resistance"/>
    <property type="match status" value="1"/>
</dbReference>
<evidence type="ECO:0000313" key="9">
    <source>
        <dbReference type="EMBL" id="RDW26867.1"/>
    </source>
</evidence>
<dbReference type="GO" id="GO:0000329">
    <property type="term" value="C:fungal-type vacuole membrane"/>
    <property type="evidence" value="ECO:0007669"/>
    <property type="project" value="EnsemblFungi"/>
</dbReference>
<dbReference type="EMBL" id="CP017554">
    <property type="protein sequence ID" value="AOW01258.1"/>
    <property type="molecule type" value="Genomic_DNA"/>
</dbReference>
<dbReference type="InterPro" id="IPR044089">
    <property type="entry name" value="Alr1-like"/>
</dbReference>
<evidence type="ECO:0000313" key="10">
    <source>
        <dbReference type="Proteomes" id="UP000182444"/>
    </source>
</evidence>
<dbReference type="InterPro" id="IPR045861">
    <property type="entry name" value="CorA_cytoplasmic_dom"/>
</dbReference>
<dbReference type="GO" id="GO:0015095">
    <property type="term" value="F:magnesium ion transmembrane transporter activity"/>
    <property type="evidence" value="ECO:0007669"/>
    <property type="project" value="InterPro"/>
</dbReference>
<feature type="compositionally biased region" description="Polar residues" evidence="6">
    <location>
        <begin position="1"/>
        <end position="10"/>
    </location>
</feature>
<dbReference type="InterPro" id="IPR045863">
    <property type="entry name" value="CorA_TM1_TM2"/>
</dbReference>
<dbReference type="Gene3D" id="3.30.460.20">
    <property type="entry name" value="CorA soluble domain-like"/>
    <property type="match status" value="1"/>
</dbReference>
<accession>A0A1D8N6K1</accession>
<proteinExistence type="inferred from homology"/>
<dbReference type="SUPFAM" id="SSF143865">
    <property type="entry name" value="CorA soluble domain-like"/>
    <property type="match status" value="1"/>
</dbReference>
<evidence type="ECO:0000256" key="4">
    <source>
        <dbReference type="ARBA" id="ARBA00022989"/>
    </source>
</evidence>